<dbReference type="OrthoDB" id="3238794at2759"/>
<dbReference type="InterPro" id="IPR036409">
    <property type="entry name" value="Aldolase_II/adducin_N_sf"/>
</dbReference>
<gene>
    <name evidence="3" type="ORF">PGLA1383_LOCUS4949</name>
</gene>
<dbReference type="InterPro" id="IPR001303">
    <property type="entry name" value="Aldolase_II/adducin_N"/>
</dbReference>
<feature type="domain" description="Class II aldolase/adducin N-terminal" evidence="2">
    <location>
        <begin position="89"/>
        <end position="136"/>
    </location>
</feature>
<comment type="caution">
    <text evidence="3">The sequence shown here is derived from an EMBL/GenBank/DDBJ whole genome shotgun (WGS) entry which is preliminary data.</text>
</comment>
<organism evidence="3 4">
    <name type="scientific">Polarella glacialis</name>
    <name type="common">Dinoflagellate</name>
    <dbReference type="NCBI Taxonomy" id="89957"/>
    <lineage>
        <taxon>Eukaryota</taxon>
        <taxon>Sar</taxon>
        <taxon>Alveolata</taxon>
        <taxon>Dinophyceae</taxon>
        <taxon>Suessiales</taxon>
        <taxon>Suessiaceae</taxon>
        <taxon>Polarella</taxon>
    </lineage>
</organism>
<evidence type="ECO:0000313" key="3">
    <source>
        <dbReference type="EMBL" id="CAE8586051.1"/>
    </source>
</evidence>
<name>A0A813DEP5_POLGL</name>
<dbReference type="AlphaFoldDB" id="A0A813DEP5"/>
<feature type="region of interest" description="Disordered" evidence="1">
    <location>
        <begin position="60"/>
        <end position="82"/>
    </location>
</feature>
<sequence length="138" mass="15362">MVFTLAYYLNKACRTQLLVGEQPTCQPSEQIWAHARSQMLEKAEFAPGVEWPAVEAYITGSKGRSHQAASGSKEEDEESEEEWKVRVALSDAHKELNQKGLDELIWNHISAKCGGGLLITAGDRLWDSMEPETLVKSS</sequence>
<feature type="non-terminal residue" evidence="3">
    <location>
        <position position="138"/>
    </location>
</feature>
<protein>
    <recommendedName>
        <fullName evidence="2">Class II aldolase/adducin N-terminal domain-containing protein</fullName>
    </recommendedName>
</protein>
<dbReference type="Pfam" id="PF00596">
    <property type="entry name" value="Aldolase_II"/>
    <property type="match status" value="1"/>
</dbReference>
<reference evidence="3" key="1">
    <citation type="submission" date="2021-02" db="EMBL/GenBank/DDBJ databases">
        <authorList>
            <person name="Dougan E. K."/>
            <person name="Rhodes N."/>
            <person name="Thang M."/>
            <person name="Chan C."/>
        </authorList>
    </citation>
    <scope>NUCLEOTIDE SEQUENCE</scope>
</reference>
<dbReference type="EMBL" id="CAJNNV010001893">
    <property type="protein sequence ID" value="CAE8586051.1"/>
    <property type="molecule type" value="Genomic_DNA"/>
</dbReference>
<dbReference type="Proteomes" id="UP000654075">
    <property type="component" value="Unassembled WGS sequence"/>
</dbReference>
<evidence type="ECO:0000256" key="1">
    <source>
        <dbReference type="SAM" id="MobiDB-lite"/>
    </source>
</evidence>
<evidence type="ECO:0000259" key="2">
    <source>
        <dbReference type="Pfam" id="PF00596"/>
    </source>
</evidence>
<proteinExistence type="predicted"/>
<evidence type="ECO:0000313" key="4">
    <source>
        <dbReference type="Proteomes" id="UP000654075"/>
    </source>
</evidence>
<dbReference type="SUPFAM" id="SSF53639">
    <property type="entry name" value="AraD/HMP-PK domain-like"/>
    <property type="match status" value="1"/>
</dbReference>
<dbReference type="Gene3D" id="3.40.225.10">
    <property type="entry name" value="Class II aldolase/adducin N-terminal domain"/>
    <property type="match status" value="1"/>
</dbReference>
<keyword evidence="4" id="KW-1185">Reference proteome</keyword>
<accession>A0A813DEP5</accession>